<dbReference type="RefSeq" id="WP_270004969.1">
    <property type="nucleotide sequence ID" value="NZ_JAPFGC010000002.1"/>
</dbReference>
<proteinExistence type="predicted"/>
<reference evidence="1" key="1">
    <citation type="submission" date="2022-11" db="EMBL/GenBank/DDBJ databases">
        <title>Refractory cell wall polysaccharides provide important carbon source for microbial heterotrophs in the hadal ocean.</title>
        <authorList>
            <person name="Zhu X."/>
        </authorList>
    </citation>
    <scope>NUCLEOTIDE SEQUENCE</scope>
    <source>
        <strain evidence="1">MTRN7</strain>
    </source>
</reference>
<accession>A0ABT4RWW8</accession>
<sequence length="144" mass="16319">MPITKHKIFKIKVSNDGKFTISKTVENTINNFLSEANNVYINHSVTTLTEDIEEYDNVKTVCKYVFISIIYKDLESTSLSLKGTSKKIKQTVKKEIESGSPIDEPNILTDIDNEIIEIESKNKKKELSNKLGVINVDTNSSEFK</sequence>
<dbReference type="Proteomes" id="UP001149142">
    <property type="component" value="Unassembled WGS sequence"/>
</dbReference>
<keyword evidence="2" id="KW-1185">Reference proteome</keyword>
<protein>
    <submittedName>
        <fullName evidence="1">Uncharacterized protein</fullName>
    </submittedName>
</protein>
<name>A0ABT4RWW8_9FLAO</name>
<organism evidence="1 2">
    <name type="scientific">Mesoflavibacter profundi</name>
    <dbReference type="NCBI Taxonomy" id="2708110"/>
    <lineage>
        <taxon>Bacteria</taxon>
        <taxon>Pseudomonadati</taxon>
        <taxon>Bacteroidota</taxon>
        <taxon>Flavobacteriia</taxon>
        <taxon>Flavobacteriales</taxon>
        <taxon>Flavobacteriaceae</taxon>
        <taxon>Mesoflavibacter</taxon>
    </lineage>
</organism>
<comment type="caution">
    <text evidence="1">The sequence shown here is derived from an EMBL/GenBank/DDBJ whole genome shotgun (WGS) entry which is preliminary data.</text>
</comment>
<gene>
    <name evidence="1" type="ORF">OOZ35_01975</name>
</gene>
<dbReference type="EMBL" id="JAPFGC010000002">
    <property type="protein sequence ID" value="MDA0176252.1"/>
    <property type="molecule type" value="Genomic_DNA"/>
</dbReference>
<evidence type="ECO:0000313" key="1">
    <source>
        <dbReference type="EMBL" id="MDA0176252.1"/>
    </source>
</evidence>
<evidence type="ECO:0000313" key="2">
    <source>
        <dbReference type="Proteomes" id="UP001149142"/>
    </source>
</evidence>